<evidence type="ECO:0000313" key="3">
    <source>
        <dbReference type="Proteomes" id="UP000178977"/>
    </source>
</evidence>
<proteinExistence type="predicted"/>
<accession>A0A1G2L9Y4</accession>
<name>A0A1G2L9Y4_9BACT</name>
<comment type="caution">
    <text evidence="2">The sequence shown here is derived from an EMBL/GenBank/DDBJ whole genome shotgun (WGS) entry which is preliminary data.</text>
</comment>
<dbReference type="Proteomes" id="UP000178977">
    <property type="component" value="Unassembled WGS sequence"/>
</dbReference>
<protein>
    <recommendedName>
        <fullName evidence="1">VOC domain-containing protein</fullName>
    </recommendedName>
</protein>
<gene>
    <name evidence="2" type="ORF">A3A44_00910</name>
</gene>
<organism evidence="2 3">
    <name type="scientific">Candidatus Sungbacteria bacterium RIFCSPLOWO2_01_FULL_60_25</name>
    <dbReference type="NCBI Taxonomy" id="1802281"/>
    <lineage>
        <taxon>Bacteria</taxon>
        <taxon>Candidatus Sungiibacteriota</taxon>
    </lineage>
</organism>
<dbReference type="PROSITE" id="PS51819">
    <property type="entry name" value="VOC"/>
    <property type="match status" value="1"/>
</dbReference>
<dbReference type="STRING" id="1802281.A3A44_00910"/>
<dbReference type="InterPro" id="IPR037523">
    <property type="entry name" value="VOC_core"/>
</dbReference>
<feature type="domain" description="VOC" evidence="1">
    <location>
        <begin position="1"/>
        <end position="131"/>
    </location>
</feature>
<dbReference type="InterPro" id="IPR029068">
    <property type="entry name" value="Glyas_Bleomycin-R_OHBP_Dase"/>
</dbReference>
<evidence type="ECO:0000259" key="1">
    <source>
        <dbReference type="PROSITE" id="PS51819"/>
    </source>
</evidence>
<dbReference type="CDD" id="cd06587">
    <property type="entry name" value="VOC"/>
    <property type="match status" value="1"/>
</dbReference>
<dbReference type="Gene3D" id="3.10.180.10">
    <property type="entry name" value="2,3-Dihydroxybiphenyl 1,2-Dioxygenase, domain 1"/>
    <property type="match status" value="1"/>
</dbReference>
<reference evidence="2 3" key="1">
    <citation type="journal article" date="2016" name="Nat. Commun.">
        <title>Thousands of microbial genomes shed light on interconnected biogeochemical processes in an aquifer system.</title>
        <authorList>
            <person name="Anantharaman K."/>
            <person name="Brown C.T."/>
            <person name="Hug L.A."/>
            <person name="Sharon I."/>
            <person name="Castelle C.J."/>
            <person name="Probst A.J."/>
            <person name="Thomas B.C."/>
            <person name="Singh A."/>
            <person name="Wilkins M.J."/>
            <person name="Karaoz U."/>
            <person name="Brodie E.L."/>
            <person name="Williams K.H."/>
            <person name="Hubbard S.S."/>
            <person name="Banfield J.F."/>
        </authorList>
    </citation>
    <scope>NUCLEOTIDE SEQUENCE [LARGE SCALE GENOMIC DNA]</scope>
</reference>
<dbReference type="EMBL" id="MHQT01000040">
    <property type="protein sequence ID" value="OHA08453.1"/>
    <property type="molecule type" value="Genomic_DNA"/>
</dbReference>
<sequence length="136" mass="14895">MNSYISHIQVNIDPASRPFYRELFTLLGWKVLHEDADVAGYGGGEKGSVWFVSVPGKSATDYDERGVNHVGIGVGRAEDVDAVAGFLREKGVAALFGTPRHRPEFSGGEGQTYYQVMFETPDKALVEVVYTGPRAR</sequence>
<evidence type="ECO:0000313" key="2">
    <source>
        <dbReference type="EMBL" id="OHA08453.1"/>
    </source>
</evidence>
<dbReference type="SUPFAM" id="SSF54593">
    <property type="entry name" value="Glyoxalase/Bleomycin resistance protein/Dihydroxybiphenyl dioxygenase"/>
    <property type="match status" value="1"/>
</dbReference>
<dbReference type="AlphaFoldDB" id="A0A1G2L9Y4"/>